<organism evidence="1">
    <name type="scientific">Anopheles darlingi</name>
    <name type="common">Mosquito</name>
    <dbReference type="NCBI Taxonomy" id="43151"/>
    <lineage>
        <taxon>Eukaryota</taxon>
        <taxon>Metazoa</taxon>
        <taxon>Ecdysozoa</taxon>
        <taxon>Arthropoda</taxon>
        <taxon>Hexapoda</taxon>
        <taxon>Insecta</taxon>
        <taxon>Pterygota</taxon>
        <taxon>Neoptera</taxon>
        <taxon>Endopterygota</taxon>
        <taxon>Diptera</taxon>
        <taxon>Nematocera</taxon>
        <taxon>Culicoidea</taxon>
        <taxon>Culicidae</taxon>
        <taxon>Anophelinae</taxon>
        <taxon>Anopheles</taxon>
    </lineage>
</organism>
<dbReference type="EMBL" id="GGFL01011525">
    <property type="protein sequence ID" value="MBW75703.1"/>
    <property type="molecule type" value="Transcribed_RNA"/>
</dbReference>
<dbReference type="AlphaFoldDB" id="A0A2M4DDP2"/>
<evidence type="ECO:0000313" key="1">
    <source>
        <dbReference type="EMBL" id="MBW75703.1"/>
    </source>
</evidence>
<accession>A0A2M4DDP2</accession>
<name>A0A2M4DDP2_ANODA</name>
<proteinExistence type="predicted"/>
<protein>
    <submittedName>
        <fullName evidence="1">Putative secreted protein</fullName>
    </submittedName>
</protein>
<reference evidence="1" key="1">
    <citation type="submission" date="2018-01" db="EMBL/GenBank/DDBJ databases">
        <title>An insight into the sialome of Amazonian anophelines.</title>
        <authorList>
            <person name="Ribeiro J.M."/>
            <person name="Scarpassa V."/>
            <person name="Calvo E."/>
        </authorList>
    </citation>
    <scope>NUCLEOTIDE SEQUENCE</scope>
</reference>
<sequence length="80" mass="9087">MVAVVALAALCARRRWSRRVYIAVIFGVGEFSKYCVVPPREGVCLCVWVRISETVVIRVQWMEAQKLSEQNKRRAASSDS</sequence>